<evidence type="ECO:0000313" key="3">
    <source>
        <dbReference type="Proteomes" id="UP001283361"/>
    </source>
</evidence>
<dbReference type="EMBL" id="JAWDGP010008094">
    <property type="protein sequence ID" value="KAK3691426.1"/>
    <property type="molecule type" value="Genomic_DNA"/>
</dbReference>
<protein>
    <submittedName>
        <fullName evidence="2">Uncharacterized protein</fullName>
    </submittedName>
</protein>
<evidence type="ECO:0000256" key="1">
    <source>
        <dbReference type="SAM" id="Phobius"/>
    </source>
</evidence>
<organism evidence="2 3">
    <name type="scientific">Elysia crispata</name>
    <name type="common">lettuce slug</name>
    <dbReference type="NCBI Taxonomy" id="231223"/>
    <lineage>
        <taxon>Eukaryota</taxon>
        <taxon>Metazoa</taxon>
        <taxon>Spiralia</taxon>
        <taxon>Lophotrochozoa</taxon>
        <taxon>Mollusca</taxon>
        <taxon>Gastropoda</taxon>
        <taxon>Heterobranchia</taxon>
        <taxon>Euthyneura</taxon>
        <taxon>Panpulmonata</taxon>
        <taxon>Sacoglossa</taxon>
        <taxon>Placobranchoidea</taxon>
        <taxon>Plakobranchidae</taxon>
        <taxon>Elysia</taxon>
    </lineage>
</organism>
<accession>A0AAE1CEV0</accession>
<keyword evidence="3" id="KW-1185">Reference proteome</keyword>
<proteinExistence type="predicted"/>
<comment type="caution">
    <text evidence="2">The sequence shown here is derived from an EMBL/GenBank/DDBJ whole genome shotgun (WGS) entry which is preliminary data.</text>
</comment>
<name>A0AAE1CEV0_9GAST</name>
<keyword evidence="1" id="KW-0812">Transmembrane</keyword>
<keyword evidence="1" id="KW-0472">Membrane</keyword>
<evidence type="ECO:0000313" key="2">
    <source>
        <dbReference type="EMBL" id="KAK3691426.1"/>
    </source>
</evidence>
<keyword evidence="1" id="KW-1133">Transmembrane helix</keyword>
<feature type="transmembrane region" description="Helical" evidence="1">
    <location>
        <begin position="76"/>
        <end position="97"/>
    </location>
</feature>
<dbReference type="Proteomes" id="UP001283361">
    <property type="component" value="Unassembled WGS sequence"/>
</dbReference>
<sequence length="139" mass="15579">MVLVVEQILLEMLPLLSPCVRDDPVLETAVEKSRTSTTNRLAGGHKQLVSACLLQNLRNVFVMAGLLVTLTNIERFTRMIITCLLVYPPLIIFFPYLKEVSNRPSARDISGHTAAGHRSWLDELQLRLETLVPPNSNNT</sequence>
<gene>
    <name evidence="2" type="ORF">RRG08_036229</name>
</gene>
<dbReference type="AlphaFoldDB" id="A0AAE1CEV0"/>
<reference evidence="2" key="1">
    <citation type="journal article" date="2023" name="G3 (Bethesda)">
        <title>A reference genome for the long-term kleptoplast-retaining sea slug Elysia crispata morphotype clarki.</title>
        <authorList>
            <person name="Eastman K.E."/>
            <person name="Pendleton A.L."/>
            <person name="Shaikh M.A."/>
            <person name="Suttiyut T."/>
            <person name="Ogas R."/>
            <person name="Tomko P."/>
            <person name="Gavelis G."/>
            <person name="Widhalm J.R."/>
            <person name="Wisecaver J.H."/>
        </authorList>
    </citation>
    <scope>NUCLEOTIDE SEQUENCE</scope>
    <source>
        <strain evidence="2">ECLA1</strain>
    </source>
</reference>